<name>A0ABS2LFQ0_9CELL</name>
<dbReference type="RefSeq" id="WP_205306700.1">
    <property type="nucleotide sequence ID" value="NZ_BAAAVF010000008.1"/>
</dbReference>
<evidence type="ECO:0000313" key="2">
    <source>
        <dbReference type="Proteomes" id="UP000698059"/>
    </source>
</evidence>
<keyword evidence="2" id="KW-1185">Reference proteome</keyword>
<comment type="caution">
    <text evidence="1">The sequence shown here is derived from an EMBL/GenBank/DDBJ whole genome shotgun (WGS) entry which is preliminary data.</text>
</comment>
<gene>
    <name evidence="1" type="ORF">JOD49_001584</name>
</gene>
<sequence length="223" mass="23421">MTRRDDPMSPRHWAGGFYELALLVGRADDDRLDDRVAALVAAVGLSRLTVVDGTVEARVASEDRAAVRAAGGALVRGAHLRGVVRLPGGGESSCGILLLRGERDDGDARGSGSGLDVVDLDWLVLHLPLAGLDAGGVEVDGFPFDDRSGAESLTWRRPLDEWLAGVGRSVHRTVPFRRAVIGFEVAGDGDGVDGPDRLAPAAPRDRAHLVVGPAGLTYVAAEH</sequence>
<reference evidence="1 2" key="1">
    <citation type="submission" date="2021-01" db="EMBL/GenBank/DDBJ databases">
        <title>Sequencing the genomes of 1000 actinobacteria strains.</title>
        <authorList>
            <person name="Klenk H.-P."/>
        </authorList>
    </citation>
    <scope>NUCLEOTIDE SEQUENCE [LARGE SCALE GENOMIC DNA]</scope>
    <source>
        <strain evidence="1 2">DSM 46000</strain>
    </source>
</reference>
<dbReference type="EMBL" id="JAFBBO010000001">
    <property type="protein sequence ID" value="MBM7478664.1"/>
    <property type="molecule type" value="Genomic_DNA"/>
</dbReference>
<proteinExistence type="predicted"/>
<organism evidence="1 2">
    <name type="scientific">Oerskovia jenensis</name>
    <dbReference type="NCBI Taxonomy" id="162169"/>
    <lineage>
        <taxon>Bacteria</taxon>
        <taxon>Bacillati</taxon>
        <taxon>Actinomycetota</taxon>
        <taxon>Actinomycetes</taxon>
        <taxon>Micrococcales</taxon>
        <taxon>Cellulomonadaceae</taxon>
        <taxon>Oerskovia</taxon>
    </lineage>
</organism>
<protein>
    <submittedName>
        <fullName evidence="1">Uncharacterized protein</fullName>
    </submittedName>
</protein>
<evidence type="ECO:0000313" key="1">
    <source>
        <dbReference type="EMBL" id="MBM7478664.1"/>
    </source>
</evidence>
<dbReference type="Proteomes" id="UP000698059">
    <property type="component" value="Unassembled WGS sequence"/>
</dbReference>
<accession>A0ABS2LFQ0</accession>